<sequence>MAENNPLRILASHPGTDRLIGELSRRKLFSLAGVVGGTALLVACTPGGGSGPAGKPGPQASGGELEGSLSMYSWGDYDAPEVLSAFTKDLGPKLTVDSFGSNEELIAKLVAAKGTGGYDIIVPTGAFIPQMIQNKLLMKLNKSLIPNLSHMDPAFLGRSWDPGNDYSVCKAWGTTGFMYDTTVITRDLRTWSDFLDCAQNEASGKTSVLDDPAEITGMYYWSHGIDWNTTDNAEIDKCEDFIVNKLAPHIAAFDSYPGSGAIPQSAHALLEVWNGDARQGILASDNPEKWQWVLGSPATELWMDNWAISSSAPHPEAAHAFINFVLTPENQLKNVDYIGYHTGAKDIEQIAKDEGLEMLDLVFFSPAQLETMHDGAVNEAQERTVDIYNKAKAAAGA</sequence>
<dbReference type="InterPro" id="IPR001188">
    <property type="entry name" value="Sperm_putr-bd"/>
</dbReference>
<dbReference type="PANTHER" id="PTHR30222:SF17">
    <property type="entry name" value="SPERMIDINE_PUTRESCINE-BINDING PERIPLASMIC PROTEIN"/>
    <property type="match status" value="1"/>
</dbReference>
<dbReference type="InterPro" id="IPR006059">
    <property type="entry name" value="SBP"/>
</dbReference>
<dbReference type="PRINTS" id="PR00909">
    <property type="entry name" value="SPERMDNBNDNG"/>
</dbReference>
<keyword evidence="4" id="KW-0574">Periplasm</keyword>
<gene>
    <name evidence="5" type="ORF">GCM10022240_27700</name>
</gene>
<dbReference type="EMBL" id="BAABAF010000009">
    <property type="protein sequence ID" value="GAA3774346.1"/>
    <property type="molecule type" value="Genomic_DNA"/>
</dbReference>
<dbReference type="CDD" id="cd13590">
    <property type="entry name" value="PBP2_PotD_PotF_like"/>
    <property type="match status" value="1"/>
</dbReference>
<comment type="caution">
    <text evidence="5">The sequence shown here is derived from an EMBL/GenBank/DDBJ whole genome shotgun (WGS) entry which is preliminary data.</text>
</comment>
<evidence type="ECO:0000256" key="2">
    <source>
        <dbReference type="ARBA" id="ARBA00022448"/>
    </source>
</evidence>
<protein>
    <recommendedName>
        <fullName evidence="7">Spermidine/putrescine ABC transporter substrate-binding protein</fullName>
    </recommendedName>
</protein>
<proteinExistence type="predicted"/>
<dbReference type="Proteomes" id="UP001500540">
    <property type="component" value="Unassembled WGS sequence"/>
</dbReference>
<keyword evidence="3" id="KW-0732">Signal</keyword>
<evidence type="ECO:0000256" key="3">
    <source>
        <dbReference type="ARBA" id="ARBA00022729"/>
    </source>
</evidence>
<evidence type="ECO:0000313" key="6">
    <source>
        <dbReference type="Proteomes" id="UP001500540"/>
    </source>
</evidence>
<dbReference type="RefSeq" id="WP_344784626.1">
    <property type="nucleotide sequence ID" value="NZ_BAABAF010000009.1"/>
</dbReference>
<evidence type="ECO:0000256" key="1">
    <source>
        <dbReference type="ARBA" id="ARBA00004418"/>
    </source>
</evidence>
<dbReference type="Gene3D" id="3.40.190.10">
    <property type="entry name" value="Periplasmic binding protein-like II"/>
    <property type="match status" value="2"/>
</dbReference>
<evidence type="ECO:0000313" key="5">
    <source>
        <dbReference type="EMBL" id="GAA3774346.1"/>
    </source>
</evidence>
<organism evidence="5 6">
    <name type="scientific">Microbacterium kribbense</name>
    <dbReference type="NCBI Taxonomy" id="433645"/>
    <lineage>
        <taxon>Bacteria</taxon>
        <taxon>Bacillati</taxon>
        <taxon>Actinomycetota</taxon>
        <taxon>Actinomycetes</taxon>
        <taxon>Micrococcales</taxon>
        <taxon>Microbacteriaceae</taxon>
        <taxon>Microbacterium</taxon>
    </lineage>
</organism>
<evidence type="ECO:0008006" key="7">
    <source>
        <dbReference type="Google" id="ProtNLM"/>
    </source>
</evidence>
<comment type="subcellular location">
    <subcellularLocation>
        <location evidence="1">Periplasm</location>
    </subcellularLocation>
</comment>
<dbReference type="Pfam" id="PF13416">
    <property type="entry name" value="SBP_bac_8"/>
    <property type="match status" value="1"/>
</dbReference>
<accession>A0ABP7GTZ0</accession>
<dbReference type="PANTHER" id="PTHR30222">
    <property type="entry name" value="SPERMIDINE/PUTRESCINE-BINDING PERIPLASMIC PROTEIN"/>
    <property type="match status" value="1"/>
</dbReference>
<dbReference type="SUPFAM" id="SSF53850">
    <property type="entry name" value="Periplasmic binding protein-like II"/>
    <property type="match status" value="1"/>
</dbReference>
<keyword evidence="6" id="KW-1185">Reference proteome</keyword>
<evidence type="ECO:0000256" key="4">
    <source>
        <dbReference type="ARBA" id="ARBA00022764"/>
    </source>
</evidence>
<name>A0ABP7GTZ0_9MICO</name>
<keyword evidence="2" id="KW-0813">Transport</keyword>
<reference evidence="6" key="1">
    <citation type="journal article" date="2019" name="Int. J. Syst. Evol. Microbiol.">
        <title>The Global Catalogue of Microorganisms (GCM) 10K type strain sequencing project: providing services to taxonomists for standard genome sequencing and annotation.</title>
        <authorList>
            <consortium name="The Broad Institute Genomics Platform"/>
            <consortium name="The Broad Institute Genome Sequencing Center for Infectious Disease"/>
            <person name="Wu L."/>
            <person name="Ma J."/>
        </authorList>
    </citation>
    <scope>NUCLEOTIDE SEQUENCE [LARGE SCALE GENOMIC DNA]</scope>
    <source>
        <strain evidence="6">JCM 16950</strain>
    </source>
</reference>